<evidence type="ECO:0000256" key="1">
    <source>
        <dbReference type="SAM" id="MobiDB-lite"/>
    </source>
</evidence>
<proteinExistence type="predicted"/>
<comment type="caution">
    <text evidence="2">The sequence shown here is derived from an EMBL/GenBank/DDBJ whole genome shotgun (WGS) entry which is preliminary data.</text>
</comment>
<keyword evidence="3" id="KW-1185">Reference proteome</keyword>
<gene>
    <name evidence="2" type="ORF">Pcinc_043416</name>
</gene>
<dbReference type="EMBL" id="JAWQEG010008677">
    <property type="protein sequence ID" value="KAK3849845.1"/>
    <property type="molecule type" value="Genomic_DNA"/>
</dbReference>
<protein>
    <submittedName>
        <fullName evidence="2">Uncharacterized protein</fullName>
    </submittedName>
</protein>
<name>A0AAE1BFY5_PETCI</name>
<feature type="region of interest" description="Disordered" evidence="1">
    <location>
        <begin position="76"/>
        <end position="109"/>
    </location>
</feature>
<accession>A0AAE1BFY5</accession>
<organism evidence="2 3">
    <name type="scientific">Petrolisthes cinctipes</name>
    <name type="common">Flat porcelain crab</name>
    <dbReference type="NCBI Taxonomy" id="88211"/>
    <lineage>
        <taxon>Eukaryota</taxon>
        <taxon>Metazoa</taxon>
        <taxon>Ecdysozoa</taxon>
        <taxon>Arthropoda</taxon>
        <taxon>Crustacea</taxon>
        <taxon>Multicrustacea</taxon>
        <taxon>Malacostraca</taxon>
        <taxon>Eumalacostraca</taxon>
        <taxon>Eucarida</taxon>
        <taxon>Decapoda</taxon>
        <taxon>Pleocyemata</taxon>
        <taxon>Anomura</taxon>
        <taxon>Galatheoidea</taxon>
        <taxon>Porcellanidae</taxon>
        <taxon>Petrolisthes</taxon>
    </lineage>
</organism>
<evidence type="ECO:0000313" key="2">
    <source>
        <dbReference type="EMBL" id="KAK3849845.1"/>
    </source>
</evidence>
<dbReference type="AlphaFoldDB" id="A0AAE1BFY5"/>
<dbReference type="Proteomes" id="UP001286313">
    <property type="component" value="Unassembled WGS sequence"/>
</dbReference>
<evidence type="ECO:0000313" key="3">
    <source>
        <dbReference type="Proteomes" id="UP001286313"/>
    </source>
</evidence>
<feature type="compositionally biased region" description="Basic and acidic residues" evidence="1">
    <location>
        <begin position="76"/>
        <end position="88"/>
    </location>
</feature>
<sequence>MEVKRDRMEERREREVLKRGRIEVGMLGWRTFDICCELIKAPPTQTGATYMRKLGGVVSGVSPRAWHVLRCLGSERRGRKEGRKEGGEPRGSQPAQPRQSFNHHHHQHYTLRPTVCLLAKRRPVVARTP</sequence>
<reference evidence="2" key="1">
    <citation type="submission" date="2023-10" db="EMBL/GenBank/DDBJ databases">
        <title>Genome assemblies of two species of porcelain crab, Petrolisthes cinctipes and Petrolisthes manimaculis (Anomura: Porcellanidae).</title>
        <authorList>
            <person name="Angst P."/>
        </authorList>
    </citation>
    <scope>NUCLEOTIDE SEQUENCE</scope>
    <source>
        <strain evidence="2">PB745_01</strain>
        <tissue evidence="2">Gill</tissue>
    </source>
</reference>